<organism evidence="1 2">
    <name type="scientific">Alterirhizorhabdus solaris</name>
    <dbReference type="NCBI Taxonomy" id="2529389"/>
    <lineage>
        <taxon>Bacteria</taxon>
        <taxon>Pseudomonadati</taxon>
        <taxon>Pseudomonadota</taxon>
        <taxon>Alphaproteobacteria</taxon>
        <taxon>Sphingomonadales</taxon>
        <taxon>Rhizorhabdaceae</taxon>
        <taxon>Alterirhizorhabdus</taxon>
    </lineage>
</organism>
<comment type="caution">
    <text evidence="1">The sequence shown here is derived from an EMBL/GenBank/DDBJ whole genome shotgun (WGS) entry which is preliminary data.</text>
</comment>
<keyword evidence="2" id="KW-1185">Reference proteome</keyword>
<keyword evidence="1" id="KW-0808">Transferase</keyword>
<gene>
    <name evidence="1" type="ORF">FOY91_15965</name>
</gene>
<dbReference type="OrthoDB" id="271062at2"/>
<sequence>MARILIGWELGANTGHIVKLAGIAGELAARGHEPVFAVQQIGTVPPGYPVWQAPLWPTQLATLSRRAETAPATMGDILAVLGLGDAAAMRAIIAAWDGLLAAVRPDVVAAEFAPGLMMSAIGRVPLLGLGTGFSLPPAHLPVFASLTGQPAAQDETVLLDAVNAALRANARPPLDRLTQIFTSDLELPAVFREIDPYREWRRSAYGAPSVMPAPALATGGGDELFVYMNGLIRWPDGFWQGLVDSRLKVRVHDPRLSDADAAVLTGAGLIVERRPVPFDRIVARSRMALSHGGLGMACSALLAGLPMAFMPFDIEKKMVAASVVTLGLGARLDFELVEAARLAAMLRATFENEALHARARAAAPGFRDRMGAGCERQTADAVESLLG</sequence>
<dbReference type="EMBL" id="VNIM01000078">
    <property type="protein sequence ID" value="TVV71841.1"/>
    <property type="molecule type" value="Genomic_DNA"/>
</dbReference>
<dbReference type="SUPFAM" id="SSF53756">
    <property type="entry name" value="UDP-Glycosyltransferase/glycogen phosphorylase"/>
    <property type="match status" value="1"/>
</dbReference>
<dbReference type="RefSeq" id="WP_145154157.1">
    <property type="nucleotide sequence ID" value="NZ_VNIM01000078.1"/>
</dbReference>
<name>A0A558QXG2_9SPHN</name>
<dbReference type="Proteomes" id="UP000318681">
    <property type="component" value="Unassembled WGS sequence"/>
</dbReference>
<evidence type="ECO:0000313" key="2">
    <source>
        <dbReference type="Proteomes" id="UP000318681"/>
    </source>
</evidence>
<accession>A0A558QXG2</accession>
<evidence type="ECO:0000313" key="1">
    <source>
        <dbReference type="EMBL" id="TVV71841.1"/>
    </source>
</evidence>
<reference evidence="1 2" key="1">
    <citation type="submission" date="2019-07" db="EMBL/GenBank/DDBJ databases">
        <title>Sphingomonas solaris sp. nov., isolated from a solar panel from Boston, Massachusetts.</title>
        <authorList>
            <person name="Tanner K."/>
            <person name="Pascual J."/>
            <person name="Mancuso C."/>
            <person name="Pereto J."/>
            <person name="Khalil A."/>
            <person name="Vilanova C."/>
        </authorList>
    </citation>
    <scope>NUCLEOTIDE SEQUENCE [LARGE SCALE GENOMIC DNA]</scope>
    <source>
        <strain evidence="1 2">R4DWN</strain>
    </source>
</reference>
<dbReference type="AlphaFoldDB" id="A0A558QXG2"/>
<dbReference type="GO" id="GO:0016740">
    <property type="term" value="F:transferase activity"/>
    <property type="evidence" value="ECO:0007669"/>
    <property type="project" value="UniProtKB-KW"/>
</dbReference>
<protein>
    <submittedName>
        <fullName evidence="1">Glycosyl transferase-like UDP-glucuronosyltransferase</fullName>
    </submittedName>
</protein>
<dbReference type="Gene3D" id="3.40.50.2000">
    <property type="entry name" value="Glycogen Phosphorylase B"/>
    <property type="match status" value="2"/>
</dbReference>
<proteinExistence type="predicted"/>